<dbReference type="EMBL" id="NCKW01001883">
    <property type="protein sequence ID" value="POM78888.1"/>
    <property type="molecule type" value="Genomic_DNA"/>
</dbReference>
<protein>
    <recommendedName>
        <fullName evidence="3">HAT C-terminal dimerisation domain-containing protein</fullName>
    </recommendedName>
</protein>
<evidence type="ECO:0000313" key="1">
    <source>
        <dbReference type="EMBL" id="POM78888.1"/>
    </source>
</evidence>
<evidence type="ECO:0000313" key="2">
    <source>
        <dbReference type="Proteomes" id="UP000237271"/>
    </source>
</evidence>
<dbReference type="PANTHER" id="PTHR40866">
    <property type="entry name" value="BED-TYPE DOMAIN-CONTAINING PROTEIN"/>
    <property type="match status" value="1"/>
</dbReference>
<keyword evidence="2" id="KW-1185">Reference proteome</keyword>
<gene>
    <name evidence="1" type="ORF">PHPALM_3534</name>
</gene>
<sequence>MIGCASHRFHFAVQAMLLRHHEEIRTKVHQLMTKLNTIENRHRLREDDALMPYARHGCPRYFRVYDKVDGVDGSIADVIPTVREHLRLKALNEDLENLESISLQLQTEKGDVRTLFDHVITHYPEMGSTLSTTSSLVKFPDFENGVVKVLVGREQSLSRGERAAVGKLLRPIDPIEHGTVDGGNENESKRYFADMALHKHTAPIRRVGLSWVPPTLNDVELLFSRAGSMRGLSPMTLETMLFRQYNRSLWDMSAVT</sequence>
<proteinExistence type="predicted"/>
<reference evidence="1 2" key="1">
    <citation type="journal article" date="2017" name="Genome Biol. Evol.">
        <title>Phytophthora megakarya and P. palmivora, closely related causal agents of cacao black pod rot, underwent increases in genome sizes and gene numbers by different mechanisms.</title>
        <authorList>
            <person name="Ali S.S."/>
            <person name="Shao J."/>
            <person name="Lary D.J."/>
            <person name="Kronmiller B."/>
            <person name="Shen D."/>
            <person name="Strem M.D."/>
            <person name="Amoako-Attah I."/>
            <person name="Akrofi A.Y."/>
            <person name="Begoude B.A."/>
            <person name="Ten Hoopen G.M."/>
            <person name="Coulibaly K."/>
            <person name="Kebe B.I."/>
            <person name="Melnick R.L."/>
            <person name="Guiltinan M.J."/>
            <person name="Tyler B.M."/>
            <person name="Meinhardt L.W."/>
            <person name="Bailey B.A."/>
        </authorList>
    </citation>
    <scope>NUCLEOTIDE SEQUENCE [LARGE SCALE GENOMIC DNA]</scope>
    <source>
        <strain evidence="2">sbr112.9</strain>
    </source>
</reference>
<dbReference type="AlphaFoldDB" id="A0A2P4YM57"/>
<accession>A0A2P4YM57</accession>
<dbReference type="OrthoDB" id="125875at2759"/>
<evidence type="ECO:0008006" key="3">
    <source>
        <dbReference type="Google" id="ProtNLM"/>
    </source>
</evidence>
<name>A0A2P4YM57_9STRA</name>
<comment type="caution">
    <text evidence="1">The sequence shown here is derived from an EMBL/GenBank/DDBJ whole genome shotgun (WGS) entry which is preliminary data.</text>
</comment>
<dbReference type="PANTHER" id="PTHR40866:SF1">
    <property type="entry name" value="BED-TYPE DOMAIN-CONTAINING PROTEIN"/>
    <property type="match status" value="1"/>
</dbReference>
<organism evidence="1 2">
    <name type="scientific">Phytophthora palmivora</name>
    <dbReference type="NCBI Taxonomy" id="4796"/>
    <lineage>
        <taxon>Eukaryota</taxon>
        <taxon>Sar</taxon>
        <taxon>Stramenopiles</taxon>
        <taxon>Oomycota</taxon>
        <taxon>Peronosporomycetes</taxon>
        <taxon>Peronosporales</taxon>
        <taxon>Peronosporaceae</taxon>
        <taxon>Phytophthora</taxon>
    </lineage>
</organism>
<dbReference type="Proteomes" id="UP000237271">
    <property type="component" value="Unassembled WGS sequence"/>
</dbReference>